<dbReference type="RefSeq" id="WP_141277624.1">
    <property type="nucleotide sequence ID" value="NZ_BAAARZ010000001.1"/>
</dbReference>
<dbReference type="Gene3D" id="3.30.530.20">
    <property type="match status" value="1"/>
</dbReference>
<evidence type="ECO:0000313" key="4">
    <source>
        <dbReference type="Proteomes" id="UP000320338"/>
    </source>
</evidence>
<organism evidence="3 4">
    <name type="scientific">Pseudonocardia hydrocarbonoxydans</name>
    <dbReference type="NCBI Taxonomy" id="76726"/>
    <lineage>
        <taxon>Bacteria</taxon>
        <taxon>Bacillati</taxon>
        <taxon>Actinomycetota</taxon>
        <taxon>Actinomycetes</taxon>
        <taxon>Pseudonocardiales</taxon>
        <taxon>Pseudonocardiaceae</taxon>
        <taxon>Pseudonocardia</taxon>
    </lineage>
</organism>
<accession>A0A4Y3WJA4</accession>
<dbReference type="SUPFAM" id="SSF55961">
    <property type="entry name" value="Bet v1-like"/>
    <property type="match status" value="1"/>
</dbReference>
<proteinExistence type="inferred from homology"/>
<dbReference type="Proteomes" id="UP000320338">
    <property type="component" value="Unassembled WGS sequence"/>
</dbReference>
<gene>
    <name evidence="3" type="ORF">PHY01_13150</name>
</gene>
<keyword evidence="4" id="KW-1185">Reference proteome</keyword>
<dbReference type="InterPro" id="IPR013538">
    <property type="entry name" value="ASHA1/2-like_C"/>
</dbReference>
<dbReference type="Pfam" id="PF08327">
    <property type="entry name" value="AHSA1"/>
    <property type="match status" value="1"/>
</dbReference>
<protein>
    <submittedName>
        <fullName evidence="3">ATPase</fullName>
    </submittedName>
</protein>
<comment type="caution">
    <text evidence="3">The sequence shown here is derived from an EMBL/GenBank/DDBJ whole genome shotgun (WGS) entry which is preliminary data.</text>
</comment>
<dbReference type="EMBL" id="BJNG01000012">
    <property type="protein sequence ID" value="GEC19032.1"/>
    <property type="molecule type" value="Genomic_DNA"/>
</dbReference>
<feature type="domain" description="Activator of Hsp90 ATPase homologue 1/2-like C-terminal" evidence="2">
    <location>
        <begin position="15"/>
        <end position="157"/>
    </location>
</feature>
<dbReference type="InterPro" id="IPR023393">
    <property type="entry name" value="START-like_dom_sf"/>
</dbReference>
<dbReference type="OrthoDB" id="6624781at2"/>
<evidence type="ECO:0000313" key="3">
    <source>
        <dbReference type="EMBL" id="GEC19032.1"/>
    </source>
</evidence>
<dbReference type="AlphaFoldDB" id="A0A4Y3WJA4"/>
<evidence type="ECO:0000256" key="1">
    <source>
        <dbReference type="ARBA" id="ARBA00006817"/>
    </source>
</evidence>
<evidence type="ECO:0000259" key="2">
    <source>
        <dbReference type="Pfam" id="PF08327"/>
    </source>
</evidence>
<reference evidence="3 4" key="1">
    <citation type="submission" date="2019-06" db="EMBL/GenBank/DDBJ databases">
        <title>Whole genome shotgun sequence of Pseudonocardia hydrocarbonoxydans NBRC 14498.</title>
        <authorList>
            <person name="Hosoyama A."/>
            <person name="Uohara A."/>
            <person name="Ohji S."/>
            <person name="Ichikawa N."/>
        </authorList>
    </citation>
    <scope>NUCLEOTIDE SEQUENCE [LARGE SCALE GENOMIC DNA]</scope>
    <source>
        <strain evidence="3 4">NBRC 14498</strain>
    </source>
</reference>
<name>A0A4Y3WJA4_9PSEU</name>
<comment type="similarity">
    <text evidence="1">Belongs to the AHA1 family.</text>
</comment>
<sequence length="163" mass="17404">MDTDKKLRASAVVAAPADAVFALLSDPHRHAELDGAESIRGVEGDTPPISGIGQVFTMNMHADDLGDYRMVNSVSAHVPGARIGWAPKVDPTCELAGKLDGMEASGHTFTYDLREVDGGTEVTSTYDWTGVKDPQFEQMFPRVSEEQLAGSLDRIAAATRSGV</sequence>